<dbReference type="EMBL" id="CAKLBY020000339">
    <property type="protein sequence ID" value="CAK7945899.1"/>
    <property type="molecule type" value="Genomic_DNA"/>
</dbReference>
<comment type="caution">
    <text evidence="2">The sequence shown here is derived from an EMBL/GenBank/DDBJ whole genome shotgun (WGS) entry which is preliminary data.</text>
</comment>
<evidence type="ECO:0000313" key="3">
    <source>
        <dbReference type="Proteomes" id="UP001162060"/>
    </source>
</evidence>
<evidence type="ECO:0000313" key="2">
    <source>
        <dbReference type="EMBL" id="CAK7945899.1"/>
    </source>
</evidence>
<dbReference type="SUPFAM" id="SSF56672">
    <property type="entry name" value="DNA/RNA polymerases"/>
    <property type="match status" value="1"/>
</dbReference>
<organism evidence="2 3">
    <name type="scientific">Peronospora matthiolae</name>
    <dbReference type="NCBI Taxonomy" id="2874970"/>
    <lineage>
        <taxon>Eukaryota</taxon>
        <taxon>Sar</taxon>
        <taxon>Stramenopiles</taxon>
        <taxon>Oomycota</taxon>
        <taxon>Peronosporomycetes</taxon>
        <taxon>Peronosporales</taxon>
        <taxon>Peronosporaceae</taxon>
        <taxon>Peronospora</taxon>
    </lineage>
</organism>
<dbReference type="AlphaFoldDB" id="A0AAV1VIT6"/>
<dbReference type="Gene3D" id="3.30.70.270">
    <property type="match status" value="2"/>
</dbReference>
<reference evidence="2" key="1">
    <citation type="submission" date="2024-01" db="EMBL/GenBank/DDBJ databases">
        <authorList>
            <person name="Webb A."/>
        </authorList>
    </citation>
    <scope>NUCLEOTIDE SEQUENCE</scope>
    <source>
        <strain evidence="2">Pm1</strain>
    </source>
</reference>
<gene>
    <name evidence="2" type="ORF">PM001_LOCUS31049</name>
</gene>
<dbReference type="Pfam" id="PF00078">
    <property type="entry name" value="RVT_1"/>
    <property type="match status" value="1"/>
</dbReference>
<dbReference type="CDD" id="cd01647">
    <property type="entry name" value="RT_LTR"/>
    <property type="match status" value="1"/>
</dbReference>
<dbReference type="PANTHER" id="PTHR33064:SF37">
    <property type="entry name" value="RIBONUCLEASE H"/>
    <property type="match status" value="1"/>
</dbReference>
<accession>A0AAV1VIT6</accession>
<name>A0AAV1VIT6_9STRA</name>
<protein>
    <recommendedName>
        <fullName evidence="1">Reverse transcriptase domain-containing protein</fullName>
    </recommendedName>
</protein>
<dbReference type="PANTHER" id="PTHR33064">
    <property type="entry name" value="POL PROTEIN"/>
    <property type="match status" value="1"/>
</dbReference>
<proteinExistence type="predicted"/>
<dbReference type="Gene3D" id="3.10.10.10">
    <property type="entry name" value="HIV Type 1 Reverse Transcriptase, subunit A, domain 1"/>
    <property type="match status" value="1"/>
</dbReference>
<dbReference type="InterPro" id="IPR000477">
    <property type="entry name" value="RT_dom"/>
</dbReference>
<feature type="domain" description="Reverse transcriptase" evidence="1">
    <location>
        <begin position="1"/>
        <end position="115"/>
    </location>
</feature>
<dbReference type="InterPro" id="IPR043502">
    <property type="entry name" value="DNA/RNA_pol_sf"/>
</dbReference>
<evidence type="ECO:0000259" key="1">
    <source>
        <dbReference type="Pfam" id="PF00078"/>
    </source>
</evidence>
<dbReference type="InterPro" id="IPR043128">
    <property type="entry name" value="Rev_trsase/Diguanyl_cyclase"/>
</dbReference>
<dbReference type="InterPro" id="IPR051320">
    <property type="entry name" value="Viral_Replic_Matur_Polypro"/>
</dbReference>
<sequence>MDRMDGFYQILMRERDIPYTAVSTPSDMLWEWLVIPQGLSNFPATFNRCVTNLLRSVRDFEPSYIDDVFVHSRAMDRKTDVEVHRIHVWKVLTLMREHKLFANLKKCIFAASEIPLLDCILGKNGVRLDTEKFKEISDWPVPFDVRGRRKVLGLAEYLHKYSRNCAEMTVHLSRLLKKNERWS</sequence>
<dbReference type="Proteomes" id="UP001162060">
    <property type="component" value="Unassembled WGS sequence"/>
</dbReference>